<name>A0A1Y1YL32_9PLEO</name>
<organism evidence="2 3">
    <name type="scientific">Clohesyomyces aquaticus</name>
    <dbReference type="NCBI Taxonomy" id="1231657"/>
    <lineage>
        <taxon>Eukaryota</taxon>
        <taxon>Fungi</taxon>
        <taxon>Dikarya</taxon>
        <taxon>Ascomycota</taxon>
        <taxon>Pezizomycotina</taxon>
        <taxon>Dothideomycetes</taxon>
        <taxon>Pleosporomycetidae</taxon>
        <taxon>Pleosporales</taxon>
        <taxon>Lindgomycetaceae</taxon>
        <taxon>Clohesyomyces</taxon>
    </lineage>
</organism>
<feature type="chain" id="PRO_5011004616" description="AA1-like domain-containing protein" evidence="1">
    <location>
        <begin position="23"/>
        <end position="165"/>
    </location>
</feature>
<proteinExistence type="predicted"/>
<feature type="signal peptide" evidence="1">
    <location>
        <begin position="1"/>
        <end position="22"/>
    </location>
</feature>
<evidence type="ECO:0000313" key="3">
    <source>
        <dbReference type="Proteomes" id="UP000193144"/>
    </source>
</evidence>
<keyword evidence="1" id="KW-0732">Signal</keyword>
<reference evidence="2 3" key="1">
    <citation type="submission" date="2016-07" db="EMBL/GenBank/DDBJ databases">
        <title>Pervasive Adenine N6-methylation of Active Genes in Fungi.</title>
        <authorList>
            <consortium name="DOE Joint Genome Institute"/>
            <person name="Mondo S.J."/>
            <person name="Dannebaum R.O."/>
            <person name="Kuo R.C."/>
            <person name="Labutti K."/>
            <person name="Haridas S."/>
            <person name="Kuo A."/>
            <person name="Salamov A."/>
            <person name="Ahrendt S.R."/>
            <person name="Lipzen A."/>
            <person name="Sullivan W."/>
            <person name="Andreopoulos W.B."/>
            <person name="Clum A."/>
            <person name="Lindquist E."/>
            <person name="Daum C."/>
            <person name="Ramamoorthy G.K."/>
            <person name="Gryganskyi A."/>
            <person name="Culley D."/>
            <person name="Magnuson J.K."/>
            <person name="James T.Y."/>
            <person name="O'Malley M.A."/>
            <person name="Stajich J.E."/>
            <person name="Spatafora J.W."/>
            <person name="Visel A."/>
            <person name="Grigoriev I.V."/>
        </authorList>
    </citation>
    <scope>NUCLEOTIDE SEQUENCE [LARGE SCALE GENOMIC DNA]</scope>
    <source>
        <strain evidence="2 3">CBS 115471</strain>
    </source>
</reference>
<sequence>MHFPSLFSTFSFSLFLSTTTSALPTTSPSFILSNFTAAVGPNGPGSPSSVHFHLVDPRPAPYSLSVDCSIKVDTNSPTTDTIYRELYTQCGGDGDDAGFILTEGEIVVKRGWREESGAHTIYFARQGTYWDFSANGNATRTVDGSTMYTRTTDWEITVNSASSTT</sequence>
<evidence type="ECO:0000313" key="2">
    <source>
        <dbReference type="EMBL" id="ORX98294.1"/>
    </source>
</evidence>
<evidence type="ECO:0008006" key="4">
    <source>
        <dbReference type="Google" id="ProtNLM"/>
    </source>
</evidence>
<dbReference type="EMBL" id="MCFA01000217">
    <property type="protein sequence ID" value="ORX98294.1"/>
    <property type="molecule type" value="Genomic_DNA"/>
</dbReference>
<protein>
    <recommendedName>
        <fullName evidence="4">AA1-like domain-containing protein</fullName>
    </recommendedName>
</protein>
<keyword evidence="3" id="KW-1185">Reference proteome</keyword>
<gene>
    <name evidence="2" type="ORF">BCR34DRAFT_593219</name>
</gene>
<dbReference type="Proteomes" id="UP000193144">
    <property type="component" value="Unassembled WGS sequence"/>
</dbReference>
<evidence type="ECO:0000256" key="1">
    <source>
        <dbReference type="SAM" id="SignalP"/>
    </source>
</evidence>
<accession>A0A1Y1YL32</accession>
<comment type="caution">
    <text evidence="2">The sequence shown here is derived from an EMBL/GenBank/DDBJ whole genome shotgun (WGS) entry which is preliminary data.</text>
</comment>
<dbReference type="AlphaFoldDB" id="A0A1Y1YL32"/>